<dbReference type="InterPro" id="IPR036249">
    <property type="entry name" value="Thioredoxin-like_sf"/>
</dbReference>
<dbReference type="AlphaFoldDB" id="S5SZY7"/>
<dbReference type="EMBL" id="CP003924">
    <property type="protein sequence ID" value="AGS33835.1"/>
    <property type="molecule type" value="Genomic_DNA"/>
</dbReference>
<dbReference type="PANTHER" id="PTHR13887:SF14">
    <property type="entry name" value="DISULFIDE BOND FORMATION PROTEIN D"/>
    <property type="match status" value="1"/>
</dbReference>
<protein>
    <recommendedName>
        <fullName evidence="8">Thioredoxin domain-containing protein</fullName>
    </recommendedName>
</protein>
<dbReference type="PATRIC" id="fig|1224163.3.peg.355"/>
<keyword evidence="7" id="KW-1133">Transmembrane helix</keyword>
<evidence type="ECO:0000313" key="9">
    <source>
        <dbReference type="EMBL" id="AGS33835.1"/>
    </source>
</evidence>
<dbReference type="HOGENOM" id="CLU_000288_47_1_11"/>
<evidence type="ECO:0000313" key="10">
    <source>
        <dbReference type="Proteomes" id="UP000015388"/>
    </source>
</evidence>
<dbReference type="GO" id="GO:0016491">
    <property type="term" value="F:oxidoreductase activity"/>
    <property type="evidence" value="ECO:0007669"/>
    <property type="project" value="UniProtKB-KW"/>
</dbReference>
<reference evidence="9" key="1">
    <citation type="submission" date="2012-11" db="EMBL/GenBank/DDBJ databases">
        <title>The complete genome sequence of Corynebacterium maris Coryn-1 (=DSM 45190).</title>
        <authorList>
            <person name="Schaffert L."/>
            <person name="Albersmeier A."/>
            <person name="Kalinowski J."/>
            <person name="Ruckert C."/>
        </authorList>
    </citation>
    <scope>NUCLEOTIDE SEQUENCE [LARGE SCALE GENOMIC DNA]</scope>
    <source>
        <strain evidence="9">DSM 45190</strain>
    </source>
</reference>
<evidence type="ECO:0000256" key="7">
    <source>
        <dbReference type="SAM" id="Phobius"/>
    </source>
</evidence>
<keyword evidence="10" id="KW-1185">Reference proteome</keyword>
<dbReference type="InterPro" id="IPR013766">
    <property type="entry name" value="Thioredoxin_domain"/>
</dbReference>
<keyword evidence="4" id="KW-1015">Disulfide bond</keyword>
<feature type="domain" description="Thioredoxin" evidence="8">
    <location>
        <begin position="41"/>
        <end position="226"/>
    </location>
</feature>
<dbReference type="RefSeq" id="WP_020933770.1">
    <property type="nucleotide sequence ID" value="NC_021915.1"/>
</dbReference>
<dbReference type="eggNOG" id="COG1651">
    <property type="taxonomic scope" value="Bacteria"/>
</dbReference>
<dbReference type="PANTHER" id="PTHR13887">
    <property type="entry name" value="GLUTATHIONE S-TRANSFERASE KAPPA"/>
    <property type="match status" value="1"/>
</dbReference>
<keyword evidence="7" id="KW-0812">Transmembrane</keyword>
<evidence type="ECO:0000256" key="6">
    <source>
        <dbReference type="SAM" id="MobiDB-lite"/>
    </source>
</evidence>
<dbReference type="Gene3D" id="3.40.30.10">
    <property type="entry name" value="Glutaredoxin"/>
    <property type="match status" value="1"/>
</dbReference>
<keyword evidence="3" id="KW-0560">Oxidoreductase</keyword>
<evidence type="ECO:0000256" key="2">
    <source>
        <dbReference type="ARBA" id="ARBA00022729"/>
    </source>
</evidence>
<dbReference type="Pfam" id="PF13462">
    <property type="entry name" value="Thioredoxin_4"/>
    <property type="match status" value="1"/>
</dbReference>
<accession>S5SZY7</accession>
<dbReference type="InterPro" id="IPR012336">
    <property type="entry name" value="Thioredoxin-like_fold"/>
</dbReference>
<keyword evidence="7" id="KW-0472">Membrane</keyword>
<evidence type="ECO:0000259" key="8">
    <source>
        <dbReference type="PROSITE" id="PS51352"/>
    </source>
</evidence>
<comment type="similarity">
    <text evidence="1">Belongs to the thioredoxin family. DsbA subfamily.</text>
</comment>
<dbReference type="PROSITE" id="PS51352">
    <property type="entry name" value="THIOREDOXIN_2"/>
    <property type="match status" value="1"/>
</dbReference>
<keyword evidence="2" id="KW-0732">Signal</keyword>
<evidence type="ECO:0000256" key="1">
    <source>
        <dbReference type="ARBA" id="ARBA00005791"/>
    </source>
</evidence>
<feature type="compositionally biased region" description="Low complexity" evidence="6">
    <location>
        <begin position="35"/>
        <end position="56"/>
    </location>
</feature>
<dbReference type="STRING" id="1224163.B841_01760"/>
<feature type="region of interest" description="Disordered" evidence="6">
    <location>
        <begin position="35"/>
        <end position="61"/>
    </location>
</feature>
<evidence type="ECO:0000256" key="5">
    <source>
        <dbReference type="ARBA" id="ARBA00023284"/>
    </source>
</evidence>
<dbReference type="Proteomes" id="UP000015388">
    <property type="component" value="Chromosome"/>
</dbReference>
<organism evidence="9 10">
    <name type="scientific">Corynebacterium maris DSM 45190</name>
    <dbReference type="NCBI Taxonomy" id="1224163"/>
    <lineage>
        <taxon>Bacteria</taxon>
        <taxon>Bacillati</taxon>
        <taxon>Actinomycetota</taxon>
        <taxon>Actinomycetes</taxon>
        <taxon>Mycobacteriales</taxon>
        <taxon>Corynebacteriaceae</taxon>
        <taxon>Corynebacterium</taxon>
    </lineage>
</organism>
<feature type="transmembrane region" description="Helical" evidence="7">
    <location>
        <begin position="6"/>
        <end position="26"/>
    </location>
</feature>
<dbReference type="SUPFAM" id="SSF52833">
    <property type="entry name" value="Thioredoxin-like"/>
    <property type="match status" value="1"/>
</dbReference>
<evidence type="ECO:0000256" key="4">
    <source>
        <dbReference type="ARBA" id="ARBA00023157"/>
    </source>
</evidence>
<dbReference type="KEGG" id="cmd:B841_01760"/>
<keyword evidence="5" id="KW-0676">Redox-active center</keyword>
<evidence type="ECO:0000256" key="3">
    <source>
        <dbReference type="ARBA" id="ARBA00023002"/>
    </source>
</evidence>
<name>S5SZY7_9CORY</name>
<dbReference type="OrthoDB" id="117402at2"/>
<sequence>MVKIPGVVWVMMAVVAVLSFLIGVLVGGQTAGEPSAAPRTAPAVSTAPAAPAAPSSVHRREEGDAMALGEVDAPVVIAAFSDLGCPYCAQWATETLPQLVDYVEDGTVRIEWHDFPVTGPSAVEAAKAGRAAAEQDRFFEFVDALYASGEELSAENFLAWAEQAGVPDLTQFEADSAGYDAEITQARELGAALEITGTPAFVVGEESLSGAQPVEAFEALIEQQAARV</sequence>
<proteinExistence type="inferred from homology"/>
<gene>
    <name evidence="9" type="ORF">B841_01760</name>
</gene>